<protein>
    <submittedName>
        <fullName evidence="2">Uncharacterized protein</fullName>
    </submittedName>
</protein>
<name>A0ABQ9WLV8_9EUKA</name>
<sequence length="708" mass="80451">MVRTVVGSALDLTIRMTSLQNPVQRIEFAEKEKQDRKLHISQIPRPRPDREIIAQIRKDFINRPISLPTSHEIAEFDLLECLEIQPIIVETNYSTFSGRHCSHIRLNVHQFKTPEIDIQLSLRRSLGAIQKLSPASLSLPHPFYTTQALTSTSTSLSPQDVPKQLAMNETLDFLKVVWLSRQFRKTIPLPLIRNPSTAYPSSPSSFRVTCDADLFFLFPTTGELKHWKRGCGSYSLTTRKKLRKEQDIHKTCRPTKSINSENDSFLQRCHYLFSKYLDNSVVSGERGSLKLQLAVLRTSLYSSFIRRMGARPRKPRPTSRSGHPFFFHSCPSPLTLQPQLVSDATSQLPPSLLSHFTPSPFVVYSQTLSLNAIPSLFTKFWEKQFRLANKMTISHFFEQTGTPFAVIPPNLLSSFFSTTPFVKQFASCCDQLIQTCSAIVNSIREDIRTEHQNRVSTFDAPSPSTSSSETDEEDDDDEDIFRYDSPSFHFQWMTRSPSSPHDGNEFSALDQMMVDHPMLEGEPLVGEVPRLVGGGSDPFNERLHSDSDSSSNISMLLDFLASDSEPERIPSSPEPEPFSDFSPSIHEAESLSHSSFSSLQDTFDSDTSLSSQFSHQHPHPPIPTFSDIQTPLNTFLHNLLVSLSVYELRLFTKDILLSFLSATIPQMMPLLEKKINNETIESLYEDIRNVSFRLNLVMNERLHLFLNK</sequence>
<comment type="caution">
    <text evidence="2">The sequence shown here is derived from an EMBL/GenBank/DDBJ whole genome shotgun (WGS) entry which is preliminary data.</text>
</comment>
<reference evidence="2 3" key="1">
    <citation type="journal article" date="2022" name="bioRxiv">
        <title>Genomics of Preaxostyla Flagellates Illuminates Evolutionary Transitions and the Path Towards Mitochondrial Loss.</title>
        <authorList>
            <person name="Novak L.V.F."/>
            <person name="Treitli S.C."/>
            <person name="Pyrih J."/>
            <person name="Halakuc P."/>
            <person name="Pipaliya S.V."/>
            <person name="Vacek V."/>
            <person name="Brzon O."/>
            <person name="Soukal P."/>
            <person name="Eme L."/>
            <person name="Dacks J.B."/>
            <person name="Karnkowska A."/>
            <person name="Elias M."/>
            <person name="Hampl V."/>
        </authorList>
    </citation>
    <scope>NUCLEOTIDE SEQUENCE [LARGE SCALE GENOMIC DNA]</scope>
    <source>
        <strain evidence="2">NAU3</strain>
        <tissue evidence="2">Gut</tissue>
    </source>
</reference>
<gene>
    <name evidence="2" type="ORF">BLNAU_24636</name>
</gene>
<accession>A0ABQ9WLV8</accession>
<organism evidence="2 3">
    <name type="scientific">Blattamonas nauphoetae</name>
    <dbReference type="NCBI Taxonomy" id="2049346"/>
    <lineage>
        <taxon>Eukaryota</taxon>
        <taxon>Metamonada</taxon>
        <taxon>Preaxostyla</taxon>
        <taxon>Oxymonadida</taxon>
        <taxon>Blattamonas</taxon>
    </lineage>
</organism>
<evidence type="ECO:0000256" key="1">
    <source>
        <dbReference type="SAM" id="MobiDB-lite"/>
    </source>
</evidence>
<feature type="region of interest" description="Disordered" evidence="1">
    <location>
        <begin position="527"/>
        <end position="550"/>
    </location>
</feature>
<dbReference type="EMBL" id="JARBJD010000669">
    <property type="protein sequence ID" value="KAK2940447.1"/>
    <property type="molecule type" value="Genomic_DNA"/>
</dbReference>
<evidence type="ECO:0000313" key="2">
    <source>
        <dbReference type="EMBL" id="KAK2940447.1"/>
    </source>
</evidence>
<dbReference type="Proteomes" id="UP001281761">
    <property type="component" value="Unassembled WGS sequence"/>
</dbReference>
<feature type="region of interest" description="Disordered" evidence="1">
    <location>
        <begin position="563"/>
        <end position="584"/>
    </location>
</feature>
<feature type="region of interest" description="Disordered" evidence="1">
    <location>
        <begin position="451"/>
        <end position="480"/>
    </location>
</feature>
<feature type="compositionally biased region" description="Acidic residues" evidence="1">
    <location>
        <begin position="469"/>
        <end position="479"/>
    </location>
</feature>
<proteinExistence type="predicted"/>
<evidence type="ECO:0000313" key="3">
    <source>
        <dbReference type="Proteomes" id="UP001281761"/>
    </source>
</evidence>
<keyword evidence="3" id="KW-1185">Reference proteome</keyword>